<dbReference type="InterPro" id="IPR004604">
    <property type="entry name" value="DNA_recomb/repair_RecN"/>
</dbReference>
<dbReference type="CDD" id="cd03241">
    <property type="entry name" value="ABC_RecN"/>
    <property type="match status" value="2"/>
</dbReference>
<comment type="similarity">
    <text evidence="1 8">Belongs to the RecN family.</text>
</comment>
<protein>
    <recommendedName>
        <fullName evidence="2 8">DNA repair protein RecN</fullName>
    </recommendedName>
    <alternativeName>
        <fullName evidence="7 8">Recombination protein N</fullName>
    </alternativeName>
</protein>
<dbReference type="AlphaFoldDB" id="A0A916Q6Q2"/>
<name>A0A916Q6Q2_9FIRM</name>
<evidence type="ECO:0000256" key="10">
    <source>
        <dbReference type="SAM" id="MobiDB-lite"/>
    </source>
</evidence>
<dbReference type="GO" id="GO:0009432">
    <property type="term" value="P:SOS response"/>
    <property type="evidence" value="ECO:0007669"/>
    <property type="project" value="TreeGrafter"/>
</dbReference>
<sequence length="560" mass="64246">MLQNLHVKNLALIDEVEITFHEHLNILTGETGAGKSILIGSIESALGKKVSKDMIRPGEKEAVIELLFWIDDPELIREIESFDLTVEEGQVFIKRVIHEKRSINKINDSTVTLQTLREVSHRLFDLHGQQENQTLLKEKNHLTMLDHFLEESDRKNLRECQKTYQEYTKISQEIEELAMDDQKRLREIGFLEHEINEIEAAELVSGEDEELEQQYRKMLHSREIAAACGAASRLTGYEEDTAIGNQLTESIRQIQEVSHLDEKVEQFHEQLLQIEDLLGSLHQEMADYIEDMEFDPQTFAETEERLNLINSLKDKYGRTIEDVVQYAETSAKRLEALQNAEEQIQKLKQQREKIREQYHKSAVRLSAARKKIAKMLEKEITKALEDLNFLSVAFKVQVTEEETMTSDGINRIRFLISTNPGLPLRPVQEVASGGELSRIMLAMKSVLAEVDKVETLIFDEIDTGISGETANRVAKKMAVISRKHQVIAITHLPQIAAMADSHYYIEKKTDQNKTATEIRQLSEKESLEEISRMISGNERTETSMKNAEEMKSLANDAKLY</sequence>
<dbReference type="PANTHER" id="PTHR11059:SF0">
    <property type="entry name" value="DNA REPAIR PROTEIN RECN"/>
    <property type="match status" value="1"/>
</dbReference>
<feature type="region of interest" description="Disordered" evidence="10">
    <location>
        <begin position="536"/>
        <end position="560"/>
    </location>
</feature>
<feature type="coiled-coil region" evidence="9">
    <location>
        <begin position="330"/>
        <end position="364"/>
    </location>
</feature>
<dbReference type="FunFam" id="3.40.50.300:FF:000356">
    <property type="entry name" value="DNA repair protein RecN"/>
    <property type="match status" value="1"/>
</dbReference>
<evidence type="ECO:0000256" key="1">
    <source>
        <dbReference type="ARBA" id="ARBA00009441"/>
    </source>
</evidence>
<evidence type="ECO:0000256" key="4">
    <source>
        <dbReference type="ARBA" id="ARBA00022763"/>
    </source>
</evidence>
<proteinExistence type="inferred from homology"/>
<evidence type="ECO:0000256" key="9">
    <source>
        <dbReference type="SAM" id="Coils"/>
    </source>
</evidence>
<evidence type="ECO:0000256" key="6">
    <source>
        <dbReference type="ARBA" id="ARBA00023204"/>
    </source>
</evidence>
<evidence type="ECO:0000256" key="3">
    <source>
        <dbReference type="ARBA" id="ARBA00022741"/>
    </source>
</evidence>
<comment type="function">
    <text evidence="8">May be involved in recombinational repair of damaged DNA.</text>
</comment>
<comment type="caution">
    <text evidence="11">The sequence shown here is derived from an EMBL/GenBank/DDBJ whole genome shotgun (WGS) entry which is preliminary data.</text>
</comment>
<evidence type="ECO:0000256" key="2">
    <source>
        <dbReference type="ARBA" id="ARBA00021315"/>
    </source>
</evidence>
<dbReference type="NCBIfam" id="TIGR00634">
    <property type="entry name" value="recN"/>
    <property type="match status" value="1"/>
</dbReference>
<reference evidence="11" key="1">
    <citation type="submission" date="2020-06" db="EMBL/GenBank/DDBJ databases">
        <title>Characterization of fructooligosaccharide metabolism and fructooligosaccharide-degrading enzymes in human commensal butyrate producers.</title>
        <authorList>
            <person name="Tanno H."/>
            <person name="Fujii T."/>
            <person name="Hirano K."/>
            <person name="Maeno S."/>
            <person name="Tonozuka T."/>
            <person name="Sakamoto M."/>
            <person name="Ohkuma M."/>
            <person name="Tochio T."/>
            <person name="Endo A."/>
        </authorList>
    </citation>
    <scope>NUCLEOTIDE SEQUENCE</scope>
    <source>
        <strain evidence="11">JCM 17466</strain>
    </source>
</reference>
<dbReference type="InterPro" id="IPR027417">
    <property type="entry name" value="P-loop_NTPase"/>
</dbReference>
<dbReference type="GO" id="GO:0006302">
    <property type="term" value="P:double-strand break repair"/>
    <property type="evidence" value="ECO:0007669"/>
    <property type="project" value="InterPro"/>
</dbReference>
<dbReference type="GO" id="GO:0005524">
    <property type="term" value="F:ATP binding"/>
    <property type="evidence" value="ECO:0007669"/>
    <property type="project" value="UniProtKB-KW"/>
</dbReference>
<dbReference type="GO" id="GO:0043590">
    <property type="term" value="C:bacterial nucleoid"/>
    <property type="evidence" value="ECO:0007669"/>
    <property type="project" value="TreeGrafter"/>
</dbReference>
<evidence type="ECO:0000256" key="5">
    <source>
        <dbReference type="ARBA" id="ARBA00022840"/>
    </source>
</evidence>
<evidence type="ECO:0000256" key="8">
    <source>
        <dbReference type="PIRNR" id="PIRNR003128"/>
    </source>
</evidence>
<feature type="compositionally biased region" description="Basic and acidic residues" evidence="10">
    <location>
        <begin position="538"/>
        <end position="551"/>
    </location>
</feature>
<dbReference type="RefSeq" id="WP_201309788.1">
    <property type="nucleotide sequence ID" value="NZ_BLYI01000006.1"/>
</dbReference>
<keyword evidence="5" id="KW-0067">ATP-binding</keyword>
<evidence type="ECO:0000313" key="11">
    <source>
        <dbReference type="EMBL" id="GFO84046.1"/>
    </source>
</evidence>
<keyword evidence="6 8" id="KW-0234">DNA repair</keyword>
<evidence type="ECO:0000256" key="7">
    <source>
        <dbReference type="ARBA" id="ARBA00033408"/>
    </source>
</evidence>
<keyword evidence="12" id="KW-1185">Reference proteome</keyword>
<dbReference type="PANTHER" id="PTHR11059">
    <property type="entry name" value="DNA REPAIR PROTEIN RECN"/>
    <property type="match status" value="1"/>
</dbReference>
<evidence type="ECO:0000313" key="12">
    <source>
        <dbReference type="Proteomes" id="UP000613208"/>
    </source>
</evidence>
<dbReference type="Proteomes" id="UP000613208">
    <property type="component" value="Unassembled WGS sequence"/>
</dbReference>
<dbReference type="Gene3D" id="3.40.50.300">
    <property type="entry name" value="P-loop containing nucleotide triphosphate hydrolases"/>
    <property type="match status" value="2"/>
</dbReference>
<dbReference type="GO" id="GO:0016887">
    <property type="term" value="F:ATP hydrolysis activity"/>
    <property type="evidence" value="ECO:0007669"/>
    <property type="project" value="InterPro"/>
</dbReference>
<dbReference type="EMBL" id="BLYI01000006">
    <property type="protein sequence ID" value="GFO84046.1"/>
    <property type="molecule type" value="Genomic_DNA"/>
</dbReference>
<organism evidence="11 12">
    <name type="scientific">Anaerostipes butyraticus</name>
    <dbReference type="NCBI Taxonomy" id="645466"/>
    <lineage>
        <taxon>Bacteria</taxon>
        <taxon>Bacillati</taxon>
        <taxon>Bacillota</taxon>
        <taxon>Clostridia</taxon>
        <taxon>Lachnospirales</taxon>
        <taxon>Lachnospiraceae</taxon>
        <taxon>Anaerostipes</taxon>
    </lineage>
</organism>
<keyword evidence="9" id="KW-0175">Coiled coil</keyword>
<dbReference type="GO" id="GO:0006310">
    <property type="term" value="P:DNA recombination"/>
    <property type="evidence" value="ECO:0007669"/>
    <property type="project" value="InterPro"/>
</dbReference>
<accession>A0A916Q6Q2</accession>
<gene>
    <name evidence="11" type="primary">recN</name>
    <name evidence="11" type="ORF">ANBU17_03930</name>
</gene>
<keyword evidence="4 8" id="KW-0227">DNA damage</keyword>
<dbReference type="PIRSF" id="PIRSF003128">
    <property type="entry name" value="RecN"/>
    <property type="match status" value="1"/>
</dbReference>
<dbReference type="SUPFAM" id="SSF52540">
    <property type="entry name" value="P-loop containing nucleoside triphosphate hydrolases"/>
    <property type="match status" value="1"/>
</dbReference>
<keyword evidence="3" id="KW-0547">Nucleotide-binding</keyword>